<accession>A0A9N9BNY7</accession>
<evidence type="ECO:0000313" key="2">
    <source>
        <dbReference type="Proteomes" id="UP000789375"/>
    </source>
</evidence>
<name>A0A9N9BNY7_FUNMO</name>
<dbReference type="Proteomes" id="UP000789375">
    <property type="component" value="Unassembled WGS sequence"/>
</dbReference>
<reference evidence="1" key="1">
    <citation type="submission" date="2021-06" db="EMBL/GenBank/DDBJ databases">
        <authorList>
            <person name="Kallberg Y."/>
            <person name="Tangrot J."/>
            <person name="Rosling A."/>
        </authorList>
    </citation>
    <scope>NUCLEOTIDE SEQUENCE</scope>
    <source>
        <strain evidence="1">87-6 pot B 2015</strain>
    </source>
</reference>
<protein>
    <submittedName>
        <fullName evidence="1">2187_t:CDS:1</fullName>
    </submittedName>
</protein>
<proteinExistence type="predicted"/>
<organism evidence="1 2">
    <name type="scientific">Funneliformis mosseae</name>
    <name type="common">Endomycorrhizal fungus</name>
    <name type="synonym">Glomus mosseae</name>
    <dbReference type="NCBI Taxonomy" id="27381"/>
    <lineage>
        <taxon>Eukaryota</taxon>
        <taxon>Fungi</taxon>
        <taxon>Fungi incertae sedis</taxon>
        <taxon>Mucoromycota</taxon>
        <taxon>Glomeromycotina</taxon>
        <taxon>Glomeromycetes</taxon>
        <taxon>Glomerales</taxon>
        <taxon>Glomeraceae</taxon>
        <taxon>Funneliformis</taxon>
    </lineage>
</organism>
<gene>
    <name evidence="1" type="ORF">FMOSSE_LOCUS7456</name>
</gene>
<sequence>MRLNFKNLLDEKARGDEAEVISEDIEESHEVDITVLIIDDSSSRTACVTLNLKDKLSNIHYGRIITFDGIPKTKEADKSAFKMNDCVMTKLDGKGFKRHDHEFKSQEDWMAKTNLFFDISVDLVNWEYLTNNHKIKIRILKLMYHIASQFIVNAINSEVPREHFESIIKDYGEFIQTEVILGGRDLVPRIQKENTITPKKIYTYLIGGQQPNGDFDETA</sequence>
<dbReference type="AlphaFoldDB" id="A0A9N9BNY7"/>
<comment type="caution">
    <text evidence="1">The sequence shown here is derived from an EMBL/GenBank/DDBJ whole genome shotgun (WGS) entry which is preliminary data.</text>
</comment>
<evidence type="ECO:0000313" key="1">
    <source>
        <dbReference type="EMBL" id="CAG8571089.1"/>
    </source>
</evidence>
<dbReference type="EMBL" id="CAJVPP010001745">
    <property type="protein sequence ID" value="CAG8571089.1"/>
    <property type="molecule type" value="Genomic_DNA"/>
</dbReference>
<keyword evidence="2" id="KW-1185">Reference proteome</keyword>